<evidence type="ECO:0000256" key="3">
    <source>
        <dbReference type="ARBA" id="ARBA00022679"/>
    </source>
</evidence>
<name>B4GWB5_DROPE</name>
<evidence type="ECO:0000256" key="8">
    <source>
        <dbReference type="ARBA" id="ARBA00048679"/>
    </source>
</evidence>
<dbReference type="EMBL" id="CH479194">
    <property type="protein sequence ID" value="EDW26999.1"/>
    <property type="molecule type" value="Genomic_DNA"/>
</dbReference>
<dbReference type="GO" id="GO:0050684">
    <property type="term" value="P:regulation of mRNA processing"/>
    <property type="evidence" value="ECO:0007669"/>
    <property type="project" value="TreeGrafter"/>
</dbReference>
<dbReference type="GO" id="GO:0004674">
    <property type="term" value="F:protein serine/threonine kinase activity"/>
    <property type="evidence" value="ECO:0007669"/>
    <property type="project" value="UniProtKB-KW"/>
</dbReference>
<evidence type="ECO:0000256" key="9">
    <source>
        <dbReference type="PROSITE-ProRule" id="PRU10141"/>
    </source>
</evidence>
<dbReference type="SMR" id="B4GWB5"/>
<feature type="compositionally biased region" description="Basic and acidic residues" evidence="10">
    <location>
        <begin position="207"/>
        <end position="216"/>
    </location>
</feature>
<keyword evidence="5" id="KW-0418">Kinase</keyword>
<sequence>MSDEEDFCDFEPDNDDWNCGAVDQPSPASDPETEATLRKSSSSVKESDAQNSDEELSFCSEETVSSSCLSEAAVHQVGLDQNSSCSGSSTTNGVDENASDYCVGGYHPVRLGDLLSHRYVVLKKLGWGHFSIVWLCFDLQSEVYCAIKPENVLLEADDLNVRSKAAEAANTYLEAHTRQTPTRKPHCRTSHTDDSPANPLPAAMPPGREEETRCSDAKLTKTAKKRLRGHIKRTTSFFETHRRLLRRRAVEDLIQLASRSLLSPSTAGMGVTGMLPFMPFSFDGLTILEEYDIFHLERFGHLEKDTDAAAYAMKCFLLDCESFDSSEPVDFRSAKKKNRLKAGNHHYAAADAVDAADAMERSLAKGSKMLKLLYKNPVAFMRIVQGGRVLEADRAAELDQPKVAPVTNRKWKNGSARQKGGKQGKHRLSETKVDANGNVRDRNIVARRDPALFPCKLSVKLADMGNACWFDHHYTDDIQTREYRAVEVILGAGYNETADIWSAACMFWELATGDYLFEPGKATDSATSDEMHVANIIETCGPIPQYLIDQGIYSSEIFQPDGQLLHITHLEKRNLVSVLIHDYKWGTNAACEFVSFLKPMLNPDPRRRMSATKALNDSWLIMEDRLQGGKDVPLPKPSKIPRLLKTS</sequence>
<dbReference type="PANTHER" id="PTHR47634:SF9">
    <property type="entry name" value="PROTEIN KINASE DOMAIN-CONTAINING PROTEIN-RELATED"/>
    <property type="match status" value="1"/>
</dbReference>
<dbReference type="PROSITE" id="PS50011">
    <property type="entry name" value="PROTEIN_KINASE_DOM"/>
    <property type="match status" value="1"/>
</dbReference>
<dbReference type="GO" id="GO:0005737">
    <property type="term" value="C:cytoplasm"/>
    <property type="evidence" value="ECO:0007669"/>
    <property type="project" value="TreeGrafter"/>
</dbReference>
<dbReference type="InterPro" id="IPR011009">
    <property type="entry name" value="Kinase-like_dom_sf"/>
</dbReference>
<evidence type="ECO:0000313" key="12">
    <source>
        <dbReference type="EMBL" id="EDW26999.1"/>
    </source>
</evidence>
<keyword evidence="3" id="KW-0808">Transferase</keyword>
<dbReference type="GO" id="GO:0000245">
    <property type="term" value="P:spliceosomal complex assembly"/>
    <property type="evidence" value="ECO:0007669"/>
    <property type="project" value="TreeGrafter"/>
</dbReference>
<dbReference type="GO" id="GO:0005524">
    <property type="term" value="F:ATP binding"/>
    <property type="evidence" value="ECO:0007669"/>
    <property type="project" value="UniProtKB-UniRule"/>
</dbReference>
<feature type="binding site" evidence="9">
    <location>
        <position position="148"/>
    </location>
    <ligand>
        <name>ATP</name>
        <dbReference type="ChEBI" id="CHEBI:30616"/>
    </ligand>
</feature>
<dbReference type="FunFam" id="1.10.510.10:FF:000275">
    <property type="entry name" value="SRSF protein kinase 2 isoform X3"/>
    <property type="match status" value="1"/>
</dbReference>
<dbReference type="SMART" id="SM00220">
    <property type="entry name" value="S_TKc"/>
    <property type="match status" value="1"/>
</dbReference>
<dbReference type="HOGENOM" id="CLU_000288_81_9_1"/>
<feature type="region of interest" description="Disordered" evidence="10">
    <location>
        <begin position="409"/>
        <end position="434"/>
    </location>
</feature>
<proteinExistence type="predicted"/>
<keyword evidence="2" id="KW-0723">Serine/threonine-protein kinase</keyword>
<evidence type="ECO:0000256" key="4">
    <source>
        <dbReference type="ARBA" id="ARBA00022741"/>
    </source>
</evidence>
<evidence type="ECO:0000256" key="7">
    <source>
        <dbReference type="ARBA" id="ARBA00047899"/>
    </source>
</evidence>
<dbReference type="eggNOG" id="KOG1290">
    <property type="taxonomic scope" value="Eukaryota"/>
</dbReference>
<feature type="compositionally biased region" description="Acidic residues" evidence="10">
    <location>
        <begin position="1"/>
        <end position="16"/>
    </location>
</feature>
<accession>B4GWB5</accession>
<dbReference type="OMA" id="HKYRSHV"/>
<dbReference type="EC" id="2.7.11.1" evidence="1"/>
<protein>
    <recommendedName>
        <fullName evidence="1">non-specific serine/threonine protein kinase</fullName>
        <ecNumber evidence="1">2.7.11.1</ecNumber>
    </recommendedName>
</protein>
<dbReference type="Pfam" id="PF00069">
    <property type="entry name" value="Pkinase"/>
    <property type="match status" value="1"/>
</dbReference>
<comment type="catalytic activity">
    <reaction evidence="7">
        <text>L-threonyl-[protein] + ATP = O-phospho-L-threonyl-[protein] + ADP + H(+)</text>
        <dbReference type="Rhea" id="RHEA:46608"/>
        <dbReference type="Rhea" id="RHEA-COMP:11060"/>
        <dbReference type="Rhea" id="RHEA-COMP:11605"/>
        <dbReference type="ChEBI" id="CHEBI:15378"/>
        <dbReference type="ChEBI" id="CHEBI:30013"/>
        <dbReference type="ChEBI" id="CHEBI:30616"/>
        <dbReference type="ChEBI" id="CHEBI:61977"/>
        <dbReference type="ChEBI" id="CHEBI:456216"/>
        <dbReference type="EC" id="2.7.11.1"/>
    </reaction>
</comment>
<feature type="domain" description="Protein kinase" evidence="11">
    <location>
        <begin position="119"/>
        <end position="620"/>
    </location>
</feature>
<dbReference type="GO" id="GO:0005634">
    <property type="term" value="C:nucleus"/>
    <property type="evidence" value="ECO:0007669"/>
    <property type="project" value="TreeGrafter"/>
</dbReference>
<feature type="region of interest" description="Disordered" evidence="10">
    <location>
        <begin position="1"/>
        <end position="56"/>
    </location>
</feature>
<gene>
    <name evidence="12" type="primary">Dper\GL16478</name>
    <name evidence="12" type="ORF">Dper_GL16478</name>
</gene>
<dbReference type="SUPFAM" id="SSF56112">
    <property type="entry name" value="Protein kinase-like (PK-like)"/>
    <property type="match status" value="1"/>
</dbReference>
<keyword evidence="4 9" id="KW-0547">Nucleotide-binding</keyword>
<dbReference type="STRING" id="7234.B4GWB5"/>
<feature type="region of interest" description="Disordered" evidence="10">
    <location>
        <begin position="174"/>
        <end position="216"/>
    </location>
</feature>
<organism evidence="13">
    <name type="scientific">Drosophila persimilis</name>
    <name type="common">Fruit fly</name>
    <dbReference type="NCBI Taxonomy" id="7234"/>
    <lineage>
        <taxon>Eukaryota</taxon>
        <taxon>Metazoa</taxon>
        <taxon>Ecdysozoa</taxon>
        <taxon>Arthropoda</taxon>
        <taxon>Hexapoda</taxon>
        <taxon>Insecta</taxon>
        <taxon>Pterygota</taxon>
        <taxon>Neoptera</taxon>
        <taxon>Endopterygota</taxon>
        <taxon>Diptera</taxon>
        <taxon>Brachycera</taxon>
        <taxon>Muscomorpha</taxon>
        <taxon>Ephydroidea</taxon>
        <taxon>Drosophilidae</taxon>
        <taxon>Drosophila</taxon>
        <taxon>Sophophora</taxon>
    </lineage>
</organism>
<evidence type="ECO:0000256" key="10">
    <source>
        <dbReference type="SAM" id="MobiDB-lite"/>
    </source>
</evidence>
<evidence type="ECO:0000256" key="2">
    <source>
        <dbReference type="ARBA" id="ARBA00022527"/>
    </source>
</evidence>
<evidence type="ECO:0000256" key="6">
    <source>
        <dbReference type="ARBA" id="ARBA00022840"/>
    </source>
</evidence>
<dbReference type="PROSITE" id="PS00107">
    <property type="entry name" value="PROTEIN_KINASE_ATP"/>
    <property type="match status" value="1"/>
</dbReference>
<dbReference type="Gene3D" id="3.30.200.20">
    <property type="entry name" value="Phosphorylase Kinase, domain 1"/>
    <property type="match status" value="1"/>
</dbReference>
<dbReference type="PANTHER" id="PTHR47634">
    <property type="entry name" value="PROTEIN KINASE DOMAIN-CONTAINING PROTEIN-RELATED"/>
    <property type="match status" value="1"/>
</dbReference>
<evidence type="ECO:0000256" key="1">
    <source>
        <dbReference type="ARBA" id="ARBA00012513"/>
    </source>
</evidence>
<dbReference type="Proteomes" id="UP000008744">
    <property type="component" value="Unassembled WGS sequence"/>
</dbReference>
<evidence type="ECO:0000256" key="5">
    <source>
        <dbReference type="ARBA" id="ARBA00022777"/>
    </source>
</evidence>
<dbReference type="PhylomeDB" id="B4GWB5"/>
<comment type="catalytic activity">
    <reaction evidence="8">
        <text>L-seryl-[protein] + ATP = O-phospho-L-seryl-[protein] + ADP + H(+)</text>
        <dbReference type="Rhea" id="RHEA:17989"/>
        <dbReference type="Rhea" id="RHEA-COMP:9863"/>
        <dbReference type="Rhea" id="RHEA-COMP:11604"/>
        <dbReference type="ChEBI" id="CHEBI:15378"/>
        <dbReference type="ChEBI" id="CHEBI:29999"/>
        <dbReference type="ChEBI" id="CHEBI:30616"/>
        <dbReference type="ChEBI" id="CHEBI:83421"/>
        <dbReference type="ChEBI" id="CHEBI:456216"/>
        <dbReference type="EC" id="2.7.11.1"/>
    </reaction>
</comment>
<dbReference type="OrthoDB" id="2649at2759"/>
<dbReference type="InterPro" id="IPR000719">
    <property type="entry name" value="Prot_kinase_dom"/>
</dbReference>
<keyword evidence="13" id="KW-1185">Reference proteome</keyword>
<dbReference type="InterPro" id="IPR017441">
    <property type="entry name" value="Protein_kinase_ATP_BS"/>
</dbReference>
<evidence type="ECO:0000313" key="13">
    <source>
        <dbReference type="Proteomes" id="UP000008744"/>
    </source>
</evidence>
<dbReference type="AlphaFoldDB" id="B4GWB5"/>
<reference evidence="12 13" key="1">
    <citation type="journal article" date="2007" name="Nature">
        <title>Evolution of genes and genomes on the Drosophila phylogeny.</title>
        <authorList>
            <consortium name="Drosophila 12 Genomes Consortium"/>
            <person name="Clark A.G."/>
            <person name="Eisen M.B."/>
            <person name="Smith D.R."/>
            <person name="Bergman C.M."/>
            <person name="Oliver B."/>
            <person name="Markow T.A."/>
            <person name="Kaufman T.C."/>
            <person name="Kellis M."/>
            <person name="Gelbart W."/>
            <person name="Iyer V.N."/>
            <person name="Pollard D.A."/>
            <person name="Sackton T.B."/>
            <person name="Larracuente A.M."/>
            <person name="Singh N.D."/>
            <person name="Abad J.P."/>
            <person name="Abt D.N."/>
            <person name="Adryan B."/>
            <person name="Aguade M."/>
            <person name="Akashi H."/>
            <person name="Anderson W.W."/>
            <person name="Aquadro C.F."/>
            <person name="Ardell D.H."/>
            <person name="Arguello R."/>
            <person name="Artieri C.G."/>
            <person name="Barbash D.A."/>
            <person name="Barker D."/>
            <person name="Barsanti P."/>
            <person name="Batterham P."/>
            <person name="Batzoglou S."/>
            <person name="Begun D."/>
            <person name="Bhutkar A."/>
            <person name="Blanco E."/>
            <person name="Bosak S.A."/>
            <person name="Bradley R.K."/>
            <person name="Brand A.D."/>
            <person name="Brent M.R."/>
            <person name="Brooks A.N."/>
            <person name="Brown R.H."/>
            <person name="Butlin R.K."/>
            <person name="Caggese C."/>
            <person name="Calvi B.R."/>
            <person name="Bernardo de Carvalho A."/>
            <person name="Caspi A."/>
            <person name="Castrezana S."/>
            <person name="Celniker S.E."/>
            <person name="Chang J.L."/>
            <person name="Chapple C."/>
            <person name="Chatterji S."/>
            <person name="Chinwalla A."/>
            <person name="Civetta A."/>
            <person name="Clifton S.W."/>
            <person name="Comeron J.M."/>
            <person name="Costello J.C."/>
            <person name="Coyne J.A."/>
            <person name="Daub J."/>
            <person name="David R.G."/>
            <person name="Delcher A.L."/>
            <person name="Delehaunty K."/>
            <person name="Do C.B."/>
            <person name="Ebling H."/>
            <person name="Edwards K."/>
            <person name="Eickbush T."/>
            <person name="Evans J.D."/>
            <person name="Filipski A."/>
            <person name="Findeiss S."/>
            <person name="Freyhult E."/>
            <person name="Fulton L."/>
            <person name="Fulton R."/>
            <person name="Garcia A.C."/>
            <person name="Gardiner A."/>
            <person name="Garfield D.A."/>
            <person name="Garvin B.E."/>
            <person name="Gibson G."/>
            <person name="Gilbert D."/>
            <person name="Gnerre S."/>
            <person name="Godfrey J."/>
            <person name="Good R."/>
            <person name="Gotea V."/>
            <person name="Gravely B."/>
            <person name="Greenberg A.J."/>
            <person name="Griffiths-Jones S."/>
            <person name="Gross S."/>
            <person name="Guigo R."/>
            <person name="Gustafson E.A."/>
            <person name="Haerty W."/>
            <person name="Hahn M.W."/>
            <person name="Halligan D.L."/>
            <person name="Halpern A.L."/>
            <person name="Halter G.M."/>
            <person name="Han M.V."/>
            <person name="Heger A."/>
            <person name="Hillier L."/>
            <person name="Hinrichs A.S."/>
            <person name="Holmes I."/>
            <person name="Hoskins R.A."/>
            <person name="Hubisz M.J."/>
            <person name="Hultmark D."/>
            <person name="Huntley M.A."/>
            <person name="Jaffe D.B."/>
            <person name="Jagadeeshan S."/>
            <person name="Jeck W.R."/>
            <person name="Johnson J."/>
            <person name="Jones C.D."/>
            <person name="Jordan W.C."/>
            <person name="Karpen G.H."/>
            <person name="Kataoka E."/>
            <person name="Keightley P.D."/>
            <person name="Kheradpour P."/>
            <person name="Kirkness E.F."/>
            <person name="Koerich L.B."/>
            <person name="Kristiansen K."/>
            <person name="Kudrna D."/>
            <person name="Kulathinal R.J."/>
            <person name="Kumar S."/>
            <person name="Kwok R."/>
            <person name="Lander E."/>
            <person name="Langley C.H."/>
            <person name="Lapoint R."/>
            <person name="Lazzaro B.P."/>
            <person name="Lee S.J."/>
            <person name="Levesque L."/>
            <person name="Li R."/>
            <person name="Lin C.F."/>
            <person name="Lin M.F."/>
            <person name="Lindblad-Toh K."/>
            <person name="Llopart A."/>
            <person name="Long M."/>
            <person name="Low L."/>
            <person name="Lozovsky E."/>
            <person name="Lu J."/>
            <person name="Luo M."/>
            <person name="Machado C.A."/>
            <person name="Makalowski W."/>
            <person name="Marzo M."/>
            <person name="Matsuda M."/>
            <person name="Matzkin L."/>
            <person name="McAllister B."/>
            <person name="McBride C.S."/>
            <person name="McKernan B."/>
            <person name="McKernan K."/>
            <person name="Mendez-Lago M."/>
            <person name="Minx P."/>
            <person name="Mollenhauer M.U."/>
            <person name="Montooth K."/>
            <person name="Mount S.M."/>
            <person name="Mu X."/>
            <person name="Myers E."/>
            <person name="Negre B."/>
            <person name="Newfeld S."/>
            <person name="Nielsen R."/>
            <person name="Noor M.A."/>
            <person name="O'Grady P."/>
            <person name="Pachter L."/>
            <person name="Papaceit M."/>
            <person name="Parisi M.J."/>
            <person name="Parisi M."/>
            <person name="Parts L."/>
            <person name="Pedersen J.S."/>
            <person name="Pesole G."/>
            <person name="Phillippy A.M."/>
            <person name="Ponting C.P."/>
            <person name="Pop M."/>
            <person name="Porcelli D."/>
            <person name="Powell J.R."/>
            <person name="Prohaska S."/>
            <person name="Pruitt K."/>
            <person name="Puig M."/>
            <person name="Quesneville H."/>
            <person name="Ram K.R."/>
            <person name="Rand D."/>
            <person name="Rasmussen M.D."/>
            <person name="Reed L.K."/>
            <person name="Reenan R."/>
            <person name="Reily A."/>
            <person name="Remington K.A."/>
            <person name="Rieger T.T."/>
            <person name="Ritchie M.G."/>
            <person name="Robin C."/>
            <person name="Rogers Y.H."/>
            <person name="Rohde C."/>
            <person name="Rozas J."/>
            <person name="Rubenfield M.J."/>
            <person name="Ruiz A."/>
            <person name="Russo S."/>
            <person name="Salzberg S.L."/>
            <person name="Sanchez-Gracia A."/>
            <person name="Saranga D.J."/>
            <person name="Sato H."/>
            <person name="Schaeffer S.W."/>
            <person name="Schatz M.C."/>
            <person name="Schlenke T."/>
            <person name="Schwartz R."/>
            <person name="Segarra C."/>
            <person name="Singh R.S."/>
            <person name="Sirot L."/>
            <person name="Sirota M."/>
            <person name="Sisneros N.B."/>
            <person name="Smith C.D."/>
            <person name="Smith T.F."/>
            <person name="Spieth J."/>
            <person name="Stage D.E."/>
            <person name="Stark A."/>
            <person name="Stephan W."/>
            <person name="Strausberg R.L."/>
            <person name="Strempel S."/>
            <person name="Sturgill D."/>
            <person name="Sutton G."/>
            <person name="Sutton G.G."/>
            <person name="Tao W."/>
            <person name="Teichmann S."/>
            <person name="Tobari Y.N."/>
            <person name="Tomimura Y."/>
            <person name="Tsolas J.M."/>
            <person name="Valente V.L."/>
            <person name="Venter E."/>
            <person name="Venter J.C."/>
            <person name="Vicario S."/>
            <person name="Vieira F.G."/>
            <person name="Vilella A.J."/>
            <person name="Villasante A."/>
            <person name="Walenz B."/>
            <person name="Wang J."/>
            <person name="Wasserman M."/>
            <person name="Watts T."/>
            <person name="Wilson D."/>
            <person name="Wilson R.K."/>
            <person name="Wing R.A."/>
            <person name="Wolfner M.F."/>
            <person name="Wong A."/>
            <person name="Wong G.K."/>
            <person name="Wu C.I."/>
            <person name="Wu G."/>
            <person name="Yamamoto D."/>
            <person name="Yang H.P."/>
            <person name="Yang S.P."/>
            <person name="Yorke J.A."/>
            <person name="Yoshida K."/>
            <person name="Zdobnov E."/>
            <person name="Zhang P."/>
            <person name="Zhang Y."/>
            <person name="Zimin A.V."/>
            <person name="Baldwin J."/>
            <person name="Abdouelleil A."/>
            <person name="Abdulkadir J."/>
            <person name="Abebe A."/>
            <person name="Abera B."/>
            <person name="Abreu J."/>
            <person name="Acer S.C."/>
            <person name="Aftuck L."/>
            <person name="Alexander A."/>
            <person name="An P."/>
            <person name="Anderson E."/>
            <person name="Anderson S."/>
            <person name="Arachi H."/>
            <person name="Azer M."/>
            <person name="Bachantsang P."/>
            <person name="Barry A."/>
            <person name="Bayul T."/>
            <person name="Berlin A."/>
            <person name="Bessette D."/>
            <person name="Bloom T."/>
            <person name="Blye J."/>
            <person name="Boguslavskiy L."/>
            <person name="Bonnet C."/>
            <person name="Boukhgalter B."/>
            <person name="Bourzgui I."/>
            <person name="Brown A."/>
            <person name="Cahill P."/>
            <person name="Channer S."/>
            <person name="Cheshatsang Y."/>
            <person name="Chuda L."/>
            <person name="Citroen M."/>
            <person name="Collymore A."/>
            <person name="Cooke P."/>
            <person name="Costello M."/>
            <person name="D'Aco K."/>
            <person name="Daza R."/>
            <person name="De Haan G."/>
            <person name="DeGray S."/>
            <person name="DeMaso C."/>
            <person name="Dhargay N."/>
            <person name="Dooley K."/>
            <person name="Dooley E."/>
            <person name="Doricent M."/>
            <person name="Dorje P."/>
            <person name="Dorjee K."/>
            <person name="Dupes A."/>
            <person name="Elong R."/>
            <person name="Falk J."/>
            <person name="Farina A."/>
            <person name="Faro S."/>
            <person name="Ferguson D."/>
            <person name="Fisher S."/>
            <person name="Foley C.D."/>
            <person name="Franke A."/>
            <person name="Friedrich D."/>
            <person name="Gadbois L."/>
            <person name="Gearin G."/>
            <person name="Gearin C.R."/>
            <person name="Giannoukos G."/>
            <person name="Goode T."/>
            <person name="Graham J."/>
            <person name="Grandbois E."/>
            <person name="Grewal S."/>
            <person name="Gyaltsen K."/>
            <person name="Hafez N."/>
            <person name="Hagos B."/>
            <person name="Hall J."/>
            <person name="Henson C."/>
            <person name="Hollinger A."/>
            <person name="Honan T."/>
            <person name="Huard M.D."/>
            <person name="Hughes L."/>
            <person name="Hurhula B."/>
            <person name="Husby M.E."/>
            <person name="Kamat A."/>
            <person name="Kanga B."/>
            <person name="Kashin S."/>
            <person name="Khazanovich D."/>
            <person name="Kisner P."/>
            <person name="Lance K."/>
            <person name="Lara M."/>
            <person name="Lee W."/>
            <person name="Lennon N."/>
            <person name="Letendre F."/>
            <person name="LeVine R."/>
            <person name="Lipovsky A."/>
            <person name="Liu X."/>
            <person name="Liu J."/>
            <person name="Liu S."/>
            <person name="Lokyitsang T."/>
            <person name="Lokyitsang Y."/>
            <person name="Lubonja R."/>
            <person name="Lui A."/>
            <person name="MacDonald P."/>
            <person name="Magnisalis V."/>
            <person name="Maru K."/>
            <person name="Matthews C."/>
            <person name="McCusker W."/>
            <person name="McDonough S."/>
            <person name="Mehta T."/>
            <person name="Meldrim J."/>
            <person name="Meneus L."/>
            <person name="Mihai O."/>
            <person name="Mihalev A."/>
            <person name="Mihova T."/>
            <person name="Mittelman R."/>
            <person name="Mlenga V."/>
            <person name="Montmayeur A."/>
            <person name="Mulrain L."/>
            <person name="Navidi A."/>
            <person name="Naylor J."/>
            <person name="Negash T."/>
            <person name="Nguyen T."/>
            <person name="Nguyen N."/>
            <person name="Nicol R."/>
            <person name="Norbu C."/>
            <person name="Norbu N."/>
            <person name="Novod N."/>
            <person name="O'Neill B."/>
            <person name="Osman S."/>
            <person name="Markiewicz E."/>
            <person name="Oyono O.L."/>
            <person name="Patti C."/>
            <person name="Phunkhang P."/>
            <person name="Pierre F."/>
            <person name="Priest M."/>
            <person name="Raghuraman S."/>
            <person name="Rege F."/>
            <person name="Reyes R."/>
            <person name="Rise C."/>
            <person name="Rogov P."/>
            <person name="Ross K."/>
            <person name="Ryan E."/>
            <person name="Settipalli S."/>
            <person name="Shea T."/>
            <person name="Sherpa N."/>
            <person name="Shi L."/>
            <person name="Shih D."/>
            <person name="Sparrow T."/>
            <person name="Spaulding J."/>
            <person name="Stalker J."/>
            <person name="Stange-Thomann N."/>
            <person name="Stavropoulos S."/>
            <person name="Stone C."/>
            <person name="Strader C."/>
            <person name="Tesfaye S."/>
            <person name="Thomson T."/>
            <person name="Thoulutsang Y."/>
            <person name="Thoulutsang D."/>
            <person name="Topham K."/>
            <person name="Topping I."/>
            <person name="Tsamla T."/>
            <person name="Vassiliev H."/>
            <person name="Vo A."/>
            <person name="Wangchuk T."/>
            <person name="Wangdi T."/>
            <person name="Weiand M."/>
            <person name="Wilkinson J."/>
            <person name="Wilson A."/>
            <person name="Yadav S."/>
            <person name="Young G."/>
            <person name="Yu Q."/>
            <person name="Zembek L."/>
            <person name="Zhong D."/>
            <person name="Zimmer A."/>
            <person name="Zwirko Z."/>
            <person name="Jaffe D.B."/>
            <person name="Alvarez P."/>
            <person name="Brockman W."/>
            <person name="Butler J."/>
            <person name="Chin C."/>
            <person name="Gnerre S."/>
            <person name="Grabherr M."/>
            <person name="Kleber M."/>
            <person name="Mauceli E."/>
            <person name="MacCallum I."/>
        </authorList>
    </citation>
    <scope>NUCLEOTIDE SEQUENCE [LARGE SCALE GENOMIC DNA]</scope>
    <source>
        <strain evidence="13">MSH-3 / Tucson 14011-0111.49</strain>
    </source>
</reference>
<dbReference type="InterPro" id="IPR051334">
    <property type="entry name" value="SRPK"/>
</dbReference>
<dbReference type="Gene3D" id="1.10.510.10">
    <property type="entry name" value="Transferase(Phosphotransferase) domain 1"/>
    <property type="match status" value="1"/>
</dbReference>
<keyword evidence="6 9" id="KW-0067">ATP-binding</keyword>
<evidence type="ECO:0000259" key="11">
    <source>
        <dbReference type="PROSITE" id="PS50011"/>
    </source>
</evidence>